<name>A0ABU0HI92_9HYPH</name>
<accession>A0ABU0HI92</accession>
<protein>
    <recommendedName>
        <fullName evidence="3">CopG family transcriptional regulator</fullName>
    </recommendedName>
</protein>
<gene>
    <name evidence="1" type="ORF">QO016_000668</name>
</gene>
<keyword evidence="2" id="KW-1185">Reference proteome</keyword>
<dbReference type="Proteomes" id="UP001236369">
    <property type="component" value="Unassembled WGS sequence"/>
</dbReference>
<sequence>MLTITVSLDDVVLQRAQEDAAREGTSLSEFIAKTVEQRVGRPTLPQSEAMKRFLAGPPLHVLDANGKAPTRDQMYDDD</sequence>
<reference evidence="1 2" key="1">
    <citation type="submission" date="2023-07" db="EMBL/GenBank/DDBJ databases">
        <title>Genomic Encyclopedia of Type Strains, Phase IV (KMG-IV): sequencing the most valuable type-strain genomes for metagenomic binning, comparative biology and taxonomic classification.</title>
        <authorList>
            <person name="Goeker M."/>
        </authorList>
    </citation>
    <scope>NUCLEOTIDE SEQUENCE [LARGE SCALE GENOMIC DNA]</scope>
    <source>
        <strain evidence="1 2">DSM 19562</strain>
    </source>
</reference>
<evidence type="ECO:0000313" key="2">
    <source>
        <dbReference type="Proteomes" id="UP001236369"/>
    </source>
</evidence>
<dbReference type="EMBL" id="JAUSVV010000001">
    <property type="protein sequence ID" value="MDQ0441191.1"/>
    <property type="molecule type" value="Genomic_DNA"/>
</dbReference>
<comment type="caution">
    <text evidence="1">The sequence shown here is derived from an EMBL/GenBank/DDBJ whole genome shotgun (WGS) entry which is preliminary data.</text>
</comment>
<evidence type="ECO:0000313" key="1">
    <source>
        <dbReference type="EMBL" id="MDQ0441191.1"/>
    </source>
</evidence>
<dbReference type="RefSeq" id="WP_238253041.1">
    <property type="nucleotide sequence ID" value="NZ_BPQX01000069.1"/>
</dbReference>
<evidence type="ECO:0008006" key="3">
    <source>
        <dbReference type="Google" id="ProtNLM"/>
    </source>
</evidence>
<organism evidence="1 2">
    <name type="scientific">Methylobacterium persicinum</name>
    <dbReference type="NCBI Taxonomy" id="374426"/>
    <lineage>
        <taxon>Bacteria</taxon>
        <taxon>Pseudomonadati</taxon>
        <taxon>Pseudomonadota</taxon>
        <taxon>Alphaproteobacteria</taxon>
        <taxon>Hyphomicrobiales</taxon>
        <taxon>Methylobacteriaceae</taxon>
        <taxon>Methylobacterium</taxon>
    </lineage>
</organism>
<proteinExistence type="predicted"/>